<dbReference type="AlphaFoldDB" id="F8GQ48"/>
<dbReference type="CDD" id="cd00093">
    <property type="entry name" value="HTH_XRE"/>
    <property type="match status" value="1"/>
</dbReference>
<name>F8GQ48_CUPNN</name>
<dbReference type="SUPFAM" id="SSF47413">
    <property type="entry name" value="lambda repressor-like DNA-binding domains"/>
    <property type="match status" value="1"/>
</dbReference>
<evidence type="ECO:0000313" key="3">
    <source>
        <dbReference type="Proteomes" id="UP000006798"/>
    </source>
</evidence>
<gene>
    <name evidence="2" type="ordered locus">CNE_2c16490</name>
</gene>
<proteinExistence type="predicted"/>
<dbReference type="GO" id="GO:0003677">
    <property type="term" value="F:DNA binding"/>
    <property type="evidence" value="ECO:0007669"/>
    <property type="project" value="InterPro"/>
</dbReference>
<dbReference type="InterPro" id="IPR010982">
    <property type="entry name" value="Lambda_DNA-bd_dom_sf"/>
</dbReference>
<dbReference type="EMBL" id="CP002878">
    <property type="protein sequence ID" value="AEI80605.1"/>
    <property type="molecule type" value="Genomic_DNA"/>
</dbReference>
<dbReference type="HOGENOM" id="CLU_066192_47_2_4"/>
<dbReference type="RefSeq" id="WP_013953293.1">
    <property type="nucleotide sequence ID" value="NC_015723.1"/>
</dbReference>
<dbReference type="KEGG" id="cnc:CNE_2c16490"/>
<evidence type="ECO:0000259" key="1">
    <source>
        <dbReference type="PROSITE" id="PS50943"/>
    </source>
</evidence>
<accession>F8GQ48</accession>
<protein>
    <submittedName>
        <fullName evidence="2">Helix-turn-helix XRE-family like protein</fullName>
    </submittedName>
</protein>
<sequence length="83" mass="8868">MKQIVSTPWQLGQILQAARKAAGLNQTEAAARLNISQSRMSHMELNPDSISVDQLLALVGALGLELVVQDRATGAAEVSEVAW</sequence>
<reference evidence="2 3" key="1">
    <citation type="journal article" date="2011" name="J. Bacteriol.">
        <title>Complete genome sequence of the type strain Cupriavidus necator N-1.</title>
        <authorList>
            <person name="Poehlein A."/>
            <person name="Kusian B."/>
            <person name="Friedrich B."/>
            <person name="Daniel R."/>
            <person name="Bowien B."/>
        </authorList>
    </citation>
    <scope>NUCLEOTIDE SEQUENCE [LARGE SCALE GENOMIC DNA]</scope>
    <source>
        <strain evidence="3">ATCC 43291 / DSM 13513 / CCUG 52238 / LMG 8453 / N-1</strain>
    </source>
</reference>
<dbReference type="Pfam" id="PF01381">
    <property type="entry name" value="HTH_3"/>
    <property type="match status" value="1"/>
</dbReference>
<feature type="domain" description="HTH cro/C1-type" evidence="1">
    <location>
        <begin position="15"/>
        <end position="69"/>
    </location>
</feature>
<dbReference type="Gene3D" id="1.10.260.40">
    <property type="entry name" value="lambda repressor-like DNA-binding domains"/>
    <property type="match status" value="1"/>
</dbReference>
<dbReference type="PROSITE" id="PS50943">
    <property type="entry name" value="HTH_CROC1"/>
    <property type="match status" value="1"/>
</dbReference>
<dbReference type="SMART" id="SM00530">
    <property type="entry name" value="HTH_XRE"/>
    <property type="match status" value="1"/>
</dbReference>
<organism evidence="2 3">
    <name type="scientific">Cupriavidus necator (strain ATCC 43291 / DSM 13513 / CCUG 52238 / LMG 8453 / N-1)</name>
    <name type="common">Ralstonia eutropha</name>
    <dbReference type="NCBI Taxonomy" id="1042878"/>
    <lineage>
        <taxon>Bacteria</taxon>
        <taxon>Pseudomonadati</taxon>
        <taxon>Pseudomonadota</taxon>
        <taxon>Betaproteobacteria</taxon>
        <taxon>Burkholderiales</taxon>
        <taxon>Burkholderiaceae</taxon>
        <taxon>Cupriavidus</taxon>
    </lineage>
</organism>
<dbReference type="GeneID" id="34305388"/>
<dbReference type="InterPro" id="IPR001387">
    <property type="entry name" value="Cro/C1-type_HTH"/>
</dbReference>
<evidence type="ECO:0000313" key="2">
    <source>
        <dbReference type="EMBL" id="AEI80605.1"/>
    </source>
</evidence>
<dbReference type="Proteomes" id="UP000006798">
    <property type="component" value="Chromosome 2"/>
</dbReference>